<proteinExistence type="predicted"/>
<evidence type="ECO:0000313" key="2">
    <source>
        <dbReference type="EMBL" id="WMC09570.1"/>
    </source>
</evidence>
<feature type="coiled-coil region" evidence="1">
    <location>
        <begin position="864"/>
        <end position="891"/>
    </location>
</feature>
<keyword evidence="3" id="KW-1185">Reference proteome</keyword>
<gene>
    <name evidence="2" type="ORF">PU634_10620</name>
</gene>
<dbReference type="AlphaFoldDB" id="A0AA50KKP7"/>
<evidence type="ECO:0000313" key="3">
    <source>
        <dbReference type="Proteomes" id="UP001223802"/>
    </source>
</evidence>
<dbReference type="Proteomes" id="UP001223802">
    <property type="component" value="Chromosome"/>
</dbReference>
<dbReference type="InterPro" id="IPR049996">
    <property type="entry name" value="Slr7037-like"/>
</dbReference>
<sequence length="1184" mass="132733">MKLSLSVITKNGTDPLLTKRITLQDGRAVSDATECKMTNGVANRVDIALEALPYLLQQLGHHQAITSGWVNDDHTDEHQIIARAKFQDRSWQLPVHRQGDISYATRTLDSMHQKGLSLLPIDYDYNDEAPINSPEELVQKLEAVIPGLSQYAHVVSYSSSSGIYHAETGECLKPAKSFHLFFAMVDGDDLTRIRDVLNKRLSLAGLGRITLSRSGAKLERHLIDCAVFSPERLLFEADPVLGEGLVQRRPVPSYHAGLPALDTKTLIPDLSDDEIKAYDKWKKTQENSPELQARIQAIRESRIEKLMTEGHSRQEAQVMVEHRMAGKLMLTDELLFDGLDEPVTVFEAMMNPMKYDRLSLADPLEPEKGPSKAMFYSNDDTNQPMIHTFVRGGGIYNLMEAHLLQVQLTASNAEASAAIVQEMHGDDSVTMVEQQYLGNAPEIQGCTRTGTVTVRSPKGTGKTEWLKDQIGLWGRTIIVVHRTTLAEQMATRLGVACYNEKRPATDFHNAPALVTTYDSLHKFMLEGLPHTTVVIDEFEQVVEHIKAGTVKRKSTALNFFIGALNQAERRVFLDADLDPATVDFLCKIGLKAGEVHHYINRWKRVAPATITELEGKGVAEAKLVELLQDPTRGMYLACQAREKSRTLAWLVLQTLGVVSEPKEKGYKLQFETPLPDGRRMILVNQDTVSEDAAKPFLTDANRFLKPTDILIGSPSMGTGFSIDAVEGKPLFPVRFLFASASAGPTSADAMQHLERVREGHLCENYLTVTESNKVLPTDPNKLIISELLAAALLGEKKFHEISKYQDLSLTYNPTTGRTEIMHQAYELAYGYLTGRNHTDRNNFSDNLRNRLKLEGYELLSGEGSSELESCLEQVKEAKETYKENEEQLKAAYPLIDDDTMAKLQEQEQLTGEEKEMVAKKRIADLFGFETVEEANEVYLLSDAKRRYRQNGLKFGLTLNRALLLDMERLTRPGRERWEGAIQTEVVDFLEDFMGKLGLSWEGDRIVSNGRTWDPDQMASLYNWLYKVDNGLSPEGHRFSIIKTVLGFSMPAIEDTKKIAQSVATVLKAAGLGTFRVSRVRTDDGFIRVRSIDPECLDALNEDLARARAHSKSPYYRQDYTLAPDCPLMTYSLAKLQGQDVTGSPVHKMVGRLQEYLHPILNKELNRQLDMVYPGIRNAHLPVTG</sequence>
<organism evidence="2 3">
    <name type="scientific">Oceanimonas pelagia</name>
    <dbReference type="NCBI Taxonomy" id="3028314"/>
    <lineage>
        <taxon>Bacteria</taxon>
        <taxon>Pseudomonadati</taxon>
        <taxon>Pseudomonadota</taxon>
        <taxon>Gammaproteobacteria</taxon>
        <taxon>Aeromonadales</taxon>
        <taxon>Aeromonadaceae</taxon>
        <taxon>Oceanimonas</taxon>
    </lineage>
</organism>
<dbReference type="NCBIfam" id="NF042913">
    <property type="entry name" value="CyRepA1"/>
    <property type="match status" value="1"/>
</dbReference>
<dbReference type="SUPFAM" id="SSF52540">
    <property type="entry name" value="P-loop containing nucleoside triphosphate hydrolases"/>
    <property type="match status" value="1"/>
</dbReference>
<dbReference type="KEGG" id="ope:PU634_10620"/>
<dbReference type="InterPro" id="IPR027417">
    <property type="entry name" value="P-loop_NTPase"/>
</dbReference>
<name>A0AA50KKP7_9GAMM</name>
<evidence type="ECO:0008006" key="4">
    <source>
        <dbReference type="Google" id="ProtNLM"/>
    </source>
</evidence>
<evidence type="ECO:0000256" key="1">
    <source>
        <dbReference type="SAM" id="Coils"/>
    </source>
</evidence>
<dbReference type="RefSeq" id="WP_306760765.1">
    <property type="nucleotide sequence ID" value="NZ_CP118224.1"/>
</dbReference>
<keyword evidence="1" id="KW-0175">Coiled coil</keyword>
<reference evidence="2 3" key="1">
    <citation type="submission" date="2023-02" db="EMBL/GenBank/DDBJ databases">
        <title>Complete genome sequence of a novel bacterium Oceanimonas sp. NTOU-MSR1 isolated from marine coast sediment.</title>
        <authorList>
            <person name="Yang H.-T."/>
            <person name="Chen Y.-L."/>
            <person name="Ho Y.-N."/>
        </authorList>
    </citation>
    <scope>NUCLEOTIDE SEQUENCE [LARGE SCALE GENOMIC DNA]</scope>
    <source>
        <strain evidence="2 3">NTOU-MSR1</strain>
    </source>
</reference>
<dbReference type="EMBL" id="CP118224">
    <property type="protein sequence ID" value="WMC09570.1"/>
    <property type="molecule type" value="Genomic_DNA"/>
</dbReference>
<accession>A0AA50KKP7</accession>
<protein>
    <recommendedName>
        <fullName evidence="4">Replication origin-binding protein domain-containing protein</fullName>
    </recommendedName>
</protein>